<evidence type="ECO:0000313" key="1">
    <source>
        <dbReference type="EMBL" id="GAJ14633.1"/>
    </source>
</evidence>
<dbReference type="EMBL" id="BARW01032588">
    <property type="protein sequence ID" value="GAJ14633.1"/>
    <property type="molecule type" value="Genomic_DNA"/>
</dbReference>
<comment type="caution">
    <text evidence="1">The sequence shown here is derived from an EMBL/GenBank/DDBJ whole genome shotgun (WGS) entry which is preliminary data.</text>
</comment>
<reference evidence="1" key="1">
    <citation type="journal article" date="2014" name="Front. Microbiol.">
        <title>High frequency of phylogenetically diverse reductive dehalogenase-homologous genes in deep subseafloor sedimentary metagenomes.</title>
        <authorList>
            <person name="Kawai M."/>
            <person name="Futagami T."/>
            <person name="Toyoda A."/>
            <person name="Takaki Y."/>
            <person name="Nishi S."/>
            <person name="Hori S."/>
            <person name="Arai W."/>
            <person name="Tsubouchi T."/>
            <person name="Morono Y."/>
            <person name="Uchiyama I."/>
            <person name="Ito T."/>
            <person name="Fujiyama A."/>
            <person name="Inagaki F."/>
            <person name="Takami H."/>
        </authorList>
    </citation>
    <scope>NUCLEOTIDE SEQUENCE</scope>
    <source>
        <strain evidence="1">Expedition CK06-06</strain>
    </source>
</reference>
<name>X1UAS7_9ZZZZ</name>
<organism evidence="1">
    <name type="scientific">marine sediment metagenome</name>
    <dbReference type="NCBI Taxonomy" id="412755"/>
    <lineage>
        <taxon>unclassified sequences</taxon>
        <taxon>metagenomes</taxon>
        <taxon>ecological metagenomes</taxon>
    </lineage>
</organism>
<sequence length="62" mass="6987">MLAGERLRGWIDDTAVAFAERLGGWVGDSLKRGMETSMDFLEPELRDEIKPSLLRIRDIPGV</sequence>
<accession>X1UAS7</accession>
<dbReference type="AlphaFoldDB" id="X1UAS7"/>
<gene>
    <name evidence="1" type="ORF">S12H4_51549</name>
</gene>
<feature type="non-terminal residue" evidence="1">
    <location>
        <position position="62"/>
    </location>
</feature>
<protein>
    <submittedName>
        <fullName evidence="1">Uncharacterized protein</fullName>
    </submittedName>
</protein>
<proteinExistence type="predicted"/>